<dbReference type="PANTHER" id="PTHR32243:SF18">
    <property type="entry name" value="INNER MEMBRANE ABC TRANSPORTER PERMEASE PROTEIN YCJP"/>
    <property type="match status" value="1"/>
</dbReference>
<dbReference type="Proteomes" id="UP000292685">
    <property type="component" value="Unassembled WGS sequence"/>
</dbReference>
<dbReference type="AlphaFoldDB" id="A0A4Q8AG40"/>
<evidence type="ECO:0000256" key="1">
    <source>
        <dbReference type="ARBA" id="ARBA00004651"/>
    </source>
</evidence>
<keyword evidence="5 7" id="KW-1133">Transmembrane helix</keyword>
<keyword evidence="6 7" id="KW-0472">Membrane</keyword>
<dbReference type="EMBL" id="SHLA01000001">
    <property type="protein sequence ID" value="RZU62811.1"/>
    <property type="molecule type" value="Genomic_DNA"/>
</dbReference>
<comment type="subcellular location">
    <subcellularLocation>
        <location evidence="1 7">Cell membrane</location>
        <topology evidence="1 7">Multi-pass membrane protein</topology>
    </subcellularLocation>
</comment>
<organism evidence="9 10">
    <name type="scientific">Zhihengliuella halotolerans</name>
    <dbReference type="NCBI Taxonomy" id="370736"/>
    <lineage>
        <taxon>Bacteria</taxon>
        <taxon>Bacillati</taxon>
        <taxon>Actinomycetota</taxon>
        <taxon>Actinomycetes</taxon>
        <taxon>Micrococcales</taxon>
        <taxon>Micrococcaceae</taxon>
        <taxon>Zhihengliuella</taxon>
    </lineage>
</organism>
<keyword evidence="10" id="KW-1185">Reference proteome</keyword>
<evidence type="ECO:0000256" key="4">
    <source>
        <dbReference type="ARBA" id="ARBA00022692"/>
    </source>
</evidence>
<sequence>MSAVQTPSAAKQAPLKIRKKRYGEDQVSLRRMSTRVVIGVLVATVFLVPYAVMLVGSLKTRSEILSVPPMYFPVDTLNWSNYATMWDTPETPLPYNLATTVIIAVCSTLLVLLVATPAAYYTARFKFPGKLAFLFLVIVTQMLQPAVLTAGLFREMLVLGINDTWLAMILINAAFNLSFALWIMHSFFANIPKEVDEAAQIDGAGKLTVLLRINLPLVWPGIVTAVIFTFVSAWNEFAAALVIMTTAENQPLSVALTKFIGQYATSWQYVFGVSIVSIIPVVILFALIEKRLIGGLTAGAVK</sequence>
<dbReference type="InterPro" id="IPR035906">
    <property type="entry name" value="MetI-like_sf"/>
</dbReference>
<protein>
    <submittedName>
        <fullName evidence="9">Multiple sugar transport system permease protein</fullName>
    </submittedName>
</protein>
<feature type="transmembrane region" description="Helical" evidence="7">
    <location>
        <begin position="95"/>
        <end position="119"/>
    </location>
</feature>
<dbReference type="SUPFAM" id="SSF161098">
    <property type="entry name" value="MetI-like"/>
    <property type="match status" value="1"/>
</dbReference>
<dbReference type="CDD" id="cd06261">
    <property type="entry name" value="TM_PBP2"/>
    <property type="match status" value="1"/>
</dbReference>
<name>A0A4Q8AG40_9MICC</name>
<dbReference type="InterPro" id="IPR050901">
    <property type="entry name" value="BP-dep_ABC_trans_perm"/>
</dbReference>
<feature type="transmembrane region" description="Helical" evidence="7">
    <location>
        <begin position="36"/>
        <end position="58"/>
    </location>
</feature>
<keyword evidence="2 7" id="KW-0813">Transport</keyword>
<dbReference type="GO" id="GO:0005886">
    <property type="term" value="C:plasma membrane"/>
    <property type="evidence" value="ECO:0007669"/>
    <property type="project" value="UniProtKB-SubCell"/>
</dbReference>
<accession>A0A4Q8AG40</accession>
<evidence type="ECO:0000256" key="3">
    <source>
        <dbReference type="ARBA" id="ARBA00022475"/>
    </source>
</evidence>
<reference evidence="9 10" key="1">
    <citation type="submission" date="2019-02" db="EMBL/GenBank/DDBJ databases">
        <title>Sequencing the genomes of 1000 actinobacteria strains.</title>
        <authorList>
            <person name="Klenk H.-P."/>
        </authorList>
    </citation>
    <scope>NUCLEOTIDE SEQUENCE [LARGE SCALE GENOMIC DNA]</scope>
    <source>
        <strain evidence="9 10">DSM 17364</strain>
    </source>
</reference>
<evidence type="ECO:0000256" key="5">
    <source>
        <dbReference type="ARBA" id="ARBA00022989"/>
    </source>
</evidence>
<feature type="domain" description="ABC transmembrane type-1" evidence="8">
    <location>
        <begin position="97"/>
        <end position="288"/>
    </location>
</feature>
<evidence type="ECO:0000313" key="10">
    <source>
        <dbReference type="Proteomes" id="UP000292685"/>
    </source>
</evidence>
<dbReference type="RefSeq" id="WP_207219414.1">
    <property type="nucleotide sequence ID" value="NZ_SHLA01000001.1"/>
</dbReference>
<keyword evidence="9" id="KW-0762">Sugar transport</keyword>
<evidence type="ECO:0000313" key="9">
    <source>
        <dbReference type="EMBL" id="RZU62811.1"/>
    </source>
</evidence>
<keyword evidence="4 7" id="KW-0812">Transmembrane</keyword>
<feature type="transmembrane region" description="Helical" evidence="7">
    <location>
        <begin position="165"/>
        <end position="184"/>
    </location>
</feature>
<keyword evidence="3" id="KW-1003">Cell membrane</keyword>
<evidence type="ECO:0000256" key="7">
    <source>
        <dbReference type="RuleBase" id="RU363032"/>
    </source>
</evidence>
<feature type="transmembrane region" description="Helical" evidence="7">
    <location>
        <begin position="217"/>
        <end position="247"/>
    </location>
</feature>
<evidence type="ECO:0000259" key="8">
    <source>
        <dbReference type="PROSITE" id="PS50928"/>
    </source>
</evidence>
<dbReference type="PROSITE" id="PS50928">
    <property type="entry name" value="ABC_TM1"/>
    <property type="match status" value="1"/>
</dbReference>
<evidence type="ECO:0000256" key="6">
    <source>
        <dbReference type="ARBA" id="ARBA00023136"/>
    </source>
</evidence>
<feature type="transmembrane region" description="Helical" evidence="7">
    <location>
        <begin position="131"/>
        <end position="153"/>
    </location>
</feature>
<dbReference type="GO" id="GO:0055085">
    <property type="term" value="P:transmembrane transport"/>
    <property type="evidence" value="ECO:0007669"/>
    <property type="project" value="InterPro"/>
</dbReference>
<feature type="transmembrane region" description="Helical" evidence="7">
    <location>
        <begin position="267"/>
        <end position="288"/>
    </location>
</feature>
<dbReference type="Pfam" id="PF00528">
    <property type="entry name" value="BPD_transp_1"/>
    <property type="match status" value="1"/>
</dbReference>
<dbReference type="Gene3D" id="1.10.3720.10">
    <property type="entry name" value="MetI-like"/>
    <property type="match status" value="1"/>
</dbReference>
<comment type="caution">
    <text evidence="9">The sequence shown here is derived from an EMBL/GenBank/DDBJ whole genome shotgun (WGS) entry which is preliminary data.</text>
</comment>
<comment type="similarity">
    <text evidence="7">Belongs to the binding-protein-dependent transport system permease family.</text>
</comment>
<gene>
    <name evidence="9" type="ORF">EV380_2416</name>
</gene>
<proteinExistence type="inferred from homology"/>
<dbReference type="PANTHER" id="PTHR32243">
    <property type="entry name" value="MALTOSE TRANSPORT SYSTEM PERMEASE-RELATED"/>
    <property type="match status" value="1"/>
</dbReference>
<dbReference type="InterPro" id="IPR000515">
    <property type="entry name" value="MetI-like"/>
</dbReference>
<evidence type="ECO:0000256" key="2">
    <source>
        <dbReference type="ARBA" id="ARBA00022448"/>
    </source>
</evidence>